<feature type="domain" description="FimV N-terminal" evidence="1">
    <location>
        <begin position="28"/>
        <end position="121"/>
    </location>
</feature>
<accession>A0AAE3HM04</accession>
<gene>
    <name evidence="2" type="ORF">J2T55_001769</name>
</gene>
<protein>
    <submittedName>
        <fullName evidence="2">Tfp pilus assembly protein FimV</fullName>
    </submittedName>
</protein>
<comment type="caution">
    <text evidence="2">The sequence shown here is derived from an EMBL/GenBank/DDBJ whole genome shotgun (WGS) entry which is preliminary data.</text>
</comment>
<dbReference type="Proteomes" id="UP001204445">
    <property type="component" value="Unassembled WGS sequence"/>
</dbReference>
<proteinExistence type="predicted"/>
<organism evidence="2 3">
    <name type="scientific">Methylohalomonas lacus</name>
    <dbReference type="NCBI Taxonomy" id="398773"/>
    <lineage>
        <taxon>Bacteria</taxon>
        <taxon>Pseudomonadati</taxon>
        <taxon>Pseudomonadota</taxon>
        <taxon>Gammaproteobacteria</taxon>
        <taxon>Methylohalomonadales</taxon>
        <taxon>Methylohalomonadaceae</taxon>
        <taxon>Methylohalomonas</taxon>
    </lineage>
</organism>
<dbReference type="InterPro" id="IPR057840">
    <property type="entry name" value="FimV_N"/>
</dbReference>
<name>A0AAE3HM04_9GAMM</name>
<sequence>MIRRLTWGLGFYLLLAGVPALALAPAGINVDSSLNQPLEAHIPLHNATAGQLMSLRVSQTGAATGLAGNRLRFRVENDASGGPVLWLTTAAPVKEPALSFVLEFAWEGGQLSREYTILLDPR</sequence>
<keyword evidence="3" id="KW-1185">Reference proteome</keyword>
<reference evidence="2" key="1">
    <citation type="submission" date="2022-08" db="EMBL/GenBank/DDBJ databases">
        <title>Genomic Encyclopedia of Type Strains, Phase III (KMG-III): the genomes of soil and plant-associated and newly described type strains.</title>
        <authorList>
            <person name="Whitman W."/>
        </authorList>
    </citation>
    <scope>NUCLEOTIDE SEQUENCE</scope>
    <source>
        <strain evidence="2">HMT 1</strain>
    </source>
</reference>
<dbReference type="RefSeq" id="WP_259055703.1">
    <property type="nucleotide sequence ID" value="NZ_JANUCT010000011.1"/>
</dbReference>
<dbReference type="Pfam" id="PF25800">
    <property type="entry name" value="FimV_N"/>
    <property type="match status" value="1"/>
</dbReference>
<dbReference type="AlphaFoldDB" id="A0AAE3HM04"/>
<evidence type="ECO:0000313" key="3">
    <source>
        <dbReference type="Proteomes" id="UP001204445"/>
    </source>
</evidence>
<evidence type="ECO:0000313" key="2">
    <source>
        <dbReference type="EMBL" id="MCS3903738.1"/>
    </source>
</evidence>
<evidence type="ECO:0000259" key="1">
    <source>
        <dbReference type="Pfam" id="PF25800"/>
    </source>
</evidence>
<dbReference type="EMBL" id="JANUCT010000011">
    <property type="protein sequence ID" value="MCS3903738.1"/>
    <property type="molecule type" value="Genomic_DNA"/>
</dbReference>